<dbReference type="FunFam" id="3.40.50.12780:FF:000016">
    <property type="entry name" value="Phenylacetate-coenzyme A ligase"/>
    <property type="match status" value="1"/>
</dbReference>
<accession>A0A9D1WIC6</accession>
<dbReference type="Proteomes" id="UP000886817">
    <property type="component" value="Unassembled WGS sequence"/>
</dbReference>
<gene>
    <name evidence="12" type="ORF">IAA45_08715</name>
</gene>
<dbReference type="CDD" id="cd05913">
    <property type="entry name" value="PaaK"/>
    <property type="match status" value="1"/>
</dbReference>
<evidence type="ECO:0000259" key="11">
    <source>
        <dbReference type="Pfam" id="PF14535"/>
    </source>
</evidence>
<dbReference type="InterPro" id="IPR000873">
    <property type="entry name" value="AMP-dep_synth/lig_dom"/>
</dbReference>
<organism evidence="12 13">
    <name type="scientific">Candidatus Blautia gallistercoris</name>
    <dbReference type="NCBI Taxonomy" id="2838490"/>
    <lineage>
        <taxon>Bacteria</taxon>
        <taxon>Bacillati</taxon>
        <taxon>Bacillota</taxon>
        <taxon>Clostridia</taxon>
        <taxon>Lachnospirales</taxon>
        <taxon>Lachnospiraceae</taxon>
        <taxon>Blautia</taxon>
    </lineage>
</organism>
<evidence type="ECO:0000256" key="3">
    <source>
        <dbReference type="ARBA" id="ARBA00022741"/>
    </source>
</evidence>
<dbReference type="PIRSF" id="PIRSF006444">
    <property type="entry name" value="PaaK"/>
    <property type="match status" value="1"/>
</dbReference>
<evidence type="ECO:0000256" key="4">
    <source>
        <dbReference type="ARBA" id="ARBA00060591"/>
    </source>
</evidence>
<evidence type="ECO:0000259" key="10">
    <source>
        <dbReference type="Pfam" id="PF00501"/>
    </source>
</evidence>
<reference evidence="12" key="1">
    <citation type="journal article" date="2021" name="PeerJ">
        <title>Extensive microbial diversity within the chicken gut microbiome revealed by metagenomics and culture.</title>
        <authorList>
            <person name="Gilroy R."/>
            <person name="Ravi A."/>
            <person name="Getino M."/>
            <person name="Pursley I."/>
            <person name="Horton D.L."/>
            <person name="Alikhan N.F."/>
            <person name="Baker D."/>
            <person name="Gharbi K."/>
            <person name="Hall N."/>
            <person name="Watson M."/>
            <person name="Adriaenssens E.M."/>
            <person name="Foster-Nyarko E."/>
            <person name="Jarju S."/>
            <person name="Secka A."/>
            <person name="Antonio M."/>
            <person name="Oren A."/>
            <person name="Chaudhuri R.R."/>
            <person name="La Ragione R."/>
            <person name="Hildebrand F."/>
            <person name="Pallen M.J."/>
        </authorList>
    </citation>
    <scope>NUCLEOTIDE SEQUENCE</scope>
    <source>
        <strain evidence="12">ChiSjej1B19-8411</strain>
    </source>
</reference>
<protein>
    <recommendedName>
        <fullName evidence="7 9">Phenylacetate-coenzyme A ligase</fullName>
        <ecNumber evidence="6 9">6.2.1.30</ecNumber>
    </recommendedName>
    <alternativeName>
        <fullName evidence="8 9">Phenylacetyl-CoA ligase</fullName>
    </alternativeName>
</protein>
<keyword evidence="2 9" id="KW-0436">Ligase</keyword>
<evidence type="ECO:0000256" key="2">
    <source>
        <dbReference type="ARBA" id="ARBA00022598"/>
    </source>
</evidence>
<dbReference type="InterPro" id="IPR051414">
    <property type="entry name" value="Adenylate-forming_Reductase"/>
</dbReference>
<dbReference type="InterPro" id="IPR042099">
    <property type="entry name" value="ANL_N_sf"/>
</dbReference>
<dbReference type="InterPro" id="IPR028154">
    <property type="entry name" value="AMP-dep_Lig_C"/>
</dbReference>
<dbReference type="GO" id="GO:0010124">
    <property type="term" value="P:phenylacetate catabolic process"/>
    <property type="evidence" value="ECO:0007669"/>
    <property type="project" value="UniProtKB-UniRule"/>
</dbReference>
<evidence type="ECO:0000313" key="12">
    <source>
        <dbReference type="EMBL" id="HIX59781.1"/>
    </source>
</evidence>
<sequence>MIWAKEETYSREEIECIQLRKLKETVAYIYERVPAYREKMDAEGVKPADIQKLSDLQKLPFTRKSDFRDNYPMGLFAVPKKELVRFHASSGTTGKPTVVGYTRNDMEIWTNNVSRIACMGGASPDDIAQIAFGYGTFTGALGLHMGLENIGVSVLPTSSGNTKKQIMFMRDLGTTLLVATPSYALHIGEVVRSMGLDPEEDLQLRIGLFGGEGMTEPMRDEMHRIWGKKFFCTQNYGMSELCGPGVSGECQELNGMHVNEDWFIPEIIDPKTGEVLPPGSRGELVVTCLGKEALPLVRYRTGDISRLMYEPCACGRTTVRMENLSGRSDDMLVIRGVNVFPTQIEEVLLQIAEIGPHYEILVERKNRLDVMTITVELIDDRLLDSYKKLGELEARIRRNLKAMLGLDAVIRIVAPMSLQRFEGKARRVTDLRGDGL</sequence>
<dbReference type="PANTHER" id="PTHR43439">
    <property type="entry name" value="PHENYLACETATE-COENZYME A LIGASE"/>
    <property type="match status" value="1"/>
</dbReference>
<dbReference type="SUPFAM" id="SSF56801">
    <property type="entry name" value="Acetyl-CoA synthetase-like"/>
    <property type="match status" value="1"/>
</dbReference>
<evidence type="ECO:0000256" key="8">
    <source>
        <dbReference type="ARBA" id="ARBA00075111"/>
    </source>
</evidence>
<feature type="domain" description="AMP-dependent synthetase/ligase" evidence="10">
    <location>
        <begin position="78"/>
        <end position="286"/>
    </location>
</feature>
<comment type="subunit">
    <text evidence="1">Monomer.</text>
</comment>
<dbReference type="GO" id="GO:0000166">
    <property type="term" value="F:nucleotide binding"/>
    <property type="evidence" value="ECO:0007669"/>
    <property type="project" value="UniProtKB-KW"/>
</dbReference>
<evidence type="ECO:0000256" key="5">
    <source>
        <dbReference type="ARBA" id="ARBA00061566"/>
    </source>
</evidence>
<keyword evidence="3 9" id="KW-0547">Nucleotide-binding</keyword>
<dbReference type="InterPro" id="IPR011880">
    <property type="entry name" value="PA_CoA_ligase"/>
</dbReference>
<dbReference type="InterPro" id="IPR045851">
    <property type="entry name" value="AMP-bd_C_sf"/>
</dbReference>
<proteinExistence type="inferred from homology"/>
<evidence type="ECO:0000256" key="1">
    <source>
        <dbReference type="ARBA" id="ARBA00011245"/>
    </source>
</evidence>
<comment type="similarity">
    <text evidence="5 9">Belongs to the phenylacetyl-CoA ligase family.</text>
</comment>
<dbReference type="EC" id="6.2.1.30" evidence="6 9"/>
<evidence type="ECO:0000256" key="6">
    <source>
        <dbReference type="ARBA" id="ARBA00066629"/>
    </source>
</evidence>
<dbReference type="Pfam" id="PF00501">
    <property type="entry name" value="AMP-binding"/>
    <property type="match status" value="1"/>
</dbReference>
<comment type="function">
    <text evidence="9">Catalyzes the activation of phenylacetic acid (PA) to phenylacetyl-CoA (PA-CoA).</text>
</comment>
<dbReference type="AlphaFoldDB" id="A0A9D1WIC6"/>
<dbReference type="GO" id="GO:0047475">
    <property type="term" value="F:phenylacetate-CoA ligase activity"/>
    <property type="evidence" value="ECO:0007669"/>
    <property type="project" value="UniProtKB-EC"/>
</dbReference>
<comment type="pathway">
    <text evidence="4 9">Aromatic compound metabolism; phenylacetate degradation.</text>
</comment>
<comment type="caution">
    <text evidence="12">The sequence shown here is derived from an EMBL/GenBank/DDBJ whole genome shotgun (WGS) entry which is preliminary data.</text>
</comment>
<dbReference type="Gene3D" id="3.40.50.12780">
    <property type="entry name" value="N-terminal domain of ligase-like"/>
    <property type="match status" value="1"/>
</dbReference>
<evidence type="ECO:0000256" key="7">
    <source>
        <dbReference type="ARBA" id="ARBA00068695"/>
    </source>
</evidence>
<evidence type="ECO:0000313" key="13">
    <source>
        <dbReference type="Proteomes" id="UP000886817"/>
    </source>
</evidence>
<comment type="catalytic activity">
    <reaction evidence="9">
        <text>2-phenylacetate + ATP + CoA = phenylacetyl-CoA + AMP + diphosphate</text>
        <dbReference type="Rhea" id="RHEA:20956"/>
        <dbReference type="ChEBI" id="CHEBI:18401"/>
        <dbReference type="ChEBI" id="CHEBI:30616"/>
        <dbReference type="ChEBI" id="CHEBI:33019"/>
        <dbReference type="ChEBI" id="CHEBI:57287"/>
        <dbReference type="ChEBI" id="CHEBI:57390"/>
        <dbReference type="ChEBI" id="CHEBI:456215"/>
        <dbReference type="EC" id="6.2.1.30"/>
    </reaction>
</comment>
<reference evidence="12" key="2">
    <citation type="submission" date="2021-04" db="EMBL/GenBank/DDBJ databases">
        <authorList>
            <person name="Gilroy R."/>
        </authorList>
    </citation>
    <scope>NUCLEOTIDE SEQUENCE</scope>
    <source>
        <strain evidence="12">ChiSjej1B19-8411</strain>
    </source>
</reference>
<name>A0A9D1WIC6_9FIRM</name>
<dbReference type="Gene3D" id="3.30.300.30">
    <property type="match status" value="1"/>
</dbReference>
<feature type="domain" description="AMP-dependent ligase C-terminal" evidence="11">
    <location>
        <begin position="336"/>
        <end position="432"/>
    </location>
</feature>
<dbReference type="Pfam" id="PF14535">
    <property type="entry name" value="AMP-binding_C_2"/>
    <property type="match status" value="1"/>
</dbReference>
<evidence type="ECO:0000256" key="9">
    <source>
        <dbReference type="PIRNR" id="PIRNR006444"/>
    </source>
</evidence>
<dbReference type="PANTHER" id="PTHR43439:SF1">
    <property type="entry name" value="PHENYLACETATE-COENZYME A LIGASE"/>
    <property type="match status" value="1"/>
</dbReference>
<dbReference type="EMBL" id="DXEX01000189">
    <property type="protein sequence ID" value="HIX59781.1"/>
    <property type="molecule type" value="Genomic_DNA"/>
</dbReference>